<keyword evidence="1" id="KW-0520">NAD</keyword>
<proteinExistence type="predicted"/>
<name>A0A0R2XAY5_9BACT</name>
<dbReference type="InterPro" id="IPR036291">
    <property type="entry name" value="NAD(P)-bd_dom_sf"/>
</dbReference>
<dbReference type="PANTHER" id="PTHR43574">
    <property type="entry name" value="EPIMERASE-RELATED"/>
    <property type="match status" value="1"/>
</dbReference>
<dbReference type="AlphaFoldDB" id="A0A0R2XAY5"/>
<dbReference type="InterPro" id="IPR001509">
    <property type="entry name" value="Epimerase_deHydtase"/>
</dbReference>
<accession>A0A0R2XAY5</accession>
<comment type="caution">
    <text evidence="3">The sequence shown here is derived from an EMBL/GenBank/DDBJ whole genome shotgun (WGS) entry which is preliminary data.</text>
</comment>
<dbReference type="Pfam" id="PF01370">
    <property type="entry name" value="Epimerase"/>
    <property type="match status" value="1"/>
</dbReference>
<dbReference type="Gene3D" id="3.40.50.720">
    <property type="entry name" value="NAD(P)-binding Rossmann-like Domain"/>
    <property type="match status" value="1"/>
</dbReference>
<evidence type="ECO:0000259" key="2">
    <source>
        <dbReference type="Pfam" id="PF01370"/>
    </source>
</evidence>
<feature type="domain" description="NAD-dependent epimerase/dehydratase" evidence="2">
    <location>
        <begin position="8"/>
        <end position="129"/>
    </location>
</feature>
<dbReference type="Proteomes" id="UP000051557">
    <property type="component" value="Unassembled WGS sequence"/>
</dbReference>
<sequence>MKASPPRVLVVGAGFLGSEVVRQAQAGGWSVHAIVRSEATAVALRGHGPDVVATDAIRSDFWDSLSGTWGGMVWAMAPSREAGGGDFERMHREGAVRAAQWASRFHVPMVYLSSTSVYAEADGGWVSEESRLATDERSRAMIEAEGKTIEVGGTVLRCAGLYGGDRILRNRAEGPERWLNVVNREDAARAVGVALRVQGQIFNVAEDEPLRRGVVGGVWGEGSNRMRRSKRVSNAKLKREGWVPVYRAGVKDSIHPTA</sequence>
<reference evidence="3 4" key="1">
    <citation type="submission" date="2015-10" db="EMBL/GenBank/DDBJ databases">
        <title>Metagenome-Assembled Genomes uncover a global brackish microbiome.</title>
        <authorList>
            <person name="Hugerth L.W."/>
            <person name="Larsson J."/>
            <person name="Alneberg J."/>
            <person name="Lindh M.V."/>
            <person name="Legrand C."/>
            <person name="Pinhassi J."/>
            <person name="Andersson A.F."/>
        </authorList>
    </citation>
    <scope>NUCLEOTIDE SEQUENCE [LARGE SCALE GENOMIC DNA]</scope>
    <source>
        <strain evidence="3">BACL9 MAG-120820-bin42</strain>
    </source>
</reference>
<evidence type="ECO:0000313" key="3">
    <source>
        <dbReference type="EMBL" id="KRP33039.1"/>
    </source>
</evidence>
<gene>
    <name evidence="3" type="ORF">ABS32_01575</name>
</gene>
<protein>
    <recommendedName>
        <fullName evidence="2">NAD-dependent epimerase/dehydratase domain-containing protein</fullName>
    </recommendedName>
</protein>
<dbReference type="SUPFAM" id="SSF51735">
    <property type="entry name" value="NAD(P)-binding Rossmann-fold domains"/>
    <property type="match status" value="1"/>
</dbReference>
<evidence type="ECO:0000256" key="1">
    <source>
        <dbReference type="ARBA" id="ARBA00023027"/>
    </source>
</evidence>
<dbReference type="EMBL" id="LIDM01000034">
    <property type="protein sequence ID" value="KRP33039.1"/>
    <property type="molecule type" value="Genomic_DNA"/>
</dbReference>
<organism evidence="3 4">
    <name type="scientific">Verrucomicrobia subdivision 6 bacterium BACL9 MAG-120820-bin42</name>
    <dbReference type="NCBI Taxonomy" id="1655634"/>
    <lineage>
        <taxon>Bacteria</taxon>
        <taxon>Pseudomonadati</taxon>
        <taxon>Verrucomicrobiota</taxon>
        <taxon>Verrucomicrobiia</taxon>
        <taxon>Verrucomicrobiales</taxon>
        <taxon>Verrucomicrobia subdivision 6</taxon>
    </lineage>
</organism>
<evidence type="ECO:0000313" key="4">
    <source>
        <dbReference type="Proteomes" id="UP000051557"/>
    </source>
</evidence>